<keyword evidence="1" id="KW-0732">Signal</keyword>
<feature type="chain" id="PRO_5038690775" evidence="1">
    <location>
        <begin position="27"/>
        <end position="211"/>
    </location>
</feature>
<feature type="domain" description="Ig-like" evidence="2">
    <location>
        <begin position="38"/>
        <end position="101"/>
    </location>
</feature>
<organism evidence="3 4">
    <name type="scientific">Candidatus Caccopulliclostridium gallistercoris</name>
    <dbReference type="NCBI Taxonomy" id="2840719"/>
    <lineage>
        <taxon>Bacteria</taxon>
        <taxon>Bacillati</taxon>
        <taxon>Bacillota</taxon>
        <taxon>Clostridia</taxon>
        <taxon>Candidatus Caccopulliclostridium</taxon>
    </lineage>
</organism>
<proteinExistence type="predicted"/>
<evidence type="ECO:0000256" key="1">
    <source>
        <dbReference type="SAM" id="SignalP"/>
    </source>
</evidence>
<reference evidence="3" key="2">
    <citation type="journal article" date="2021" name="PeerJ">
        <title>Extensive microbial diversity within the chicken gut microbiome revealed by metagenomics and culture.</title>
        <authorList>
            <person name="Gilroy R."/>
            <person name="Ravi A."/>
            <person name="Getino M."/>
            <person name="Pursley I."/>
            <person name="Horton D.L."/>
            <person name="Alikhan N.F."/>
            <person name="Baker D."/>
            <person name="Gharbi K."/>
            <person name="Hall N."/>
            <person name="Watson M."/>
            <person name="Adriaenssens E.M."/>
            <person name="Foster-Nyarko E."/>
            <person name="Jarju S."/>
            <person name="Secka A."/>
            <person name="Antonio M."/>
            <person name="Oren A."/>
            <person name="Chaudhuri R.R."/>
            <person name="La Ragione R."/>
            <person name="Hildebrand F."/>
            <person name="Pallen M.J."/>
        </authorList>
    </citation>
    <scope>NUCLEOTIDE SEQUENCE</scope>
    <source>
        <strain evidence="3">CHK186-9395</strain>
    </source>
</reference>
<comment type="caution">
    <text evidence="3">The sequence shown here is derived from an EMBL/GenBank/DDBJ whole genome shotgun (WGS) entry which is preliminary data.</text>
</comment>
<protein>
    <submittedName>
        <fullName evidence="3">Bacterial Ig-like domain-containing protein</fullName>
    </submittedName>
</protein>
<sequence length="211" mass="23713">MTKTKRISTALLAILSLFLFSFALTACGESKIELVEDFKLEYNIGEELDVSGGVIKYTNGGEEKLVSLTADMVTGFNSQTAGERTLIITYEGLQTTVKYTVAPEYVTLNLRYTCITPGVQDYLIFTDETTMVYSTTYSDMDPEDTTFANGTREIKDNKWEITFKMVYEGELPEQYTDRVVVTVNSPESITLSFISNENIEANVLEFEKASY</sequence>
<evidence type="ECO:0000313" key="3">
    <source>
        <dbReference type="EMBL" id="HIV01804.1"/>
    </source>
</evidence>
<reference evidence="3" key="1">
    <citation type="submission" date="2020-10" db="EMBL/GenBank/DDBJ databases">
        <authorList>
            <person name="Gilroy R."/>
        </authorList>
    </citation>
    <scope>NUCLEOTIDE SEQUENCE</scope>
    <source>
        <strain evidence="3">CHK186-9395</strain>
    </source>
</reference>
<name>A0A9D1NFN1_9FIRM</name>
<feature type="signal peptide" evidence="1">
    <location>
        <begin position="1"/>
        <end position="26"/>
    </location>
</feature>
<evidence type="ECO:0000313" key="4">
    <source>
        <dbReference type="Proteomes" id="UP000886861"/>
    </source>
</evidence>
<gene>
    <name evidence="3" type="ORF">IAA62_04550</name>
</gene>
<dbReference type="Gene3D" id="2.60.40.3630">
    <property type="match status" value="1"/>
</dbReference>
<dbReference type="Proteomes" id="UP000886861">
    <property type="component" value="Unassembled WGS sequence"/>
</dbReference>
<dbReference type="Pfam" id="PF07523">
    <property type="entry name" value="Big_3"/>
    <property type="match status" value="1"/>
</dbReference>
<accession>A0A9D1NFN1</accession>
<dbReference type="EMBL" id="DVOJ01000015">
    <property type="protein sequence ID" value="HIV01804.1"/>
    <property type="molecule type" value="Genomic_DNA"/>
</dbReference>
<dbReference type="PROSITE" id="PS51257">
    <property type="entry name" value="PROKAR_LIPOPROTEIN"/>
    <property type="match status" value="1"/>
</dbReference>
<evidence type="ECO:0000259" key="2">
    <source>
        <dbReference type="Pfam" id="PF07523"/>
    </source>
</evidence>
<dbReference type="InterPro" id="IPR022038">
    <property type="entry name" value="Ig-like_bact"/>
</dbReference>
<dbReference type="AlphaFoldDB" id="A0A9D1NFN1"/>